<dbReference type="InterPro" id="IPR039672">
    <property type="entry name" value="MFS_2"/>
</dbReference>
<keyword evidence="3" id="KW-1185">Reference proteome</keyword>
<reference evidence="2 3" key="1">
    <citation type="submission" date="2021-07" db="EMBL/GenBank/DDBJ databases">
        <title>Flavobacterium sp. nov. isolated from sediment on the Taihu Lake.</title>
        <authorList>
            <person name="Qu J.-H."/>
        </authorList>
    </citation>
    <scope>NUCLEOTIDE SEQUENCE [LARGE SCALE GENOMIC DNA]</scope>
    <source>
        <strain evidence="2 3">NAS39</strain>
    </source>
</reference>
<feature type="transmembrane region" description="Helical" evidence="1">
    <location>
        <begin position="333"/>
        <end position="358"/>
    </location>
</feature>
<proteinExistence type="predicted"/>
<feature type="transmembrane region" description="Helical" evidence="1">
    <location>
        <begin position="421"/>
        <end position="438"/>
    </location>
</feature>
<feature type="transmembrane region" description="Helical" evidence="1">
    <location>
        <begin position="179"/>
        <end position="197"/>
    </location>
</feature>
<sequence>MGQKIAFGLGMLANQMFPAALGIFMVVLVQDLGFPAWMWGILFFLPRIFDAFIDPIMGFISDNTRSKWGRRRHYVFIGAIIMGVSFVVMWQLYRENGLDYNFIFFLFWSFVFYLGLSIFSVPYVAMGYEMSDDFHERTNIMAISQWIGQWAWVIAPWFWVVMYDPSWFPNADTATRTLAVWVGVSCMILAMIPAIFITSKSTKDEDSFAPLTFSTIGGSLKEIFKSFKEAFSSKPFRKLCIATFLIFNAFNTVAAFSFFIVVYYLFNGSTEAAGIWPTLFGCVGALSTTFLVIPIVARMSKKMGKKNAFLICQGISVFGYILLWFLFIPGKPYMFLFALPFFSFGIGSLFTLMMSMTADVCDMDELTSGKRREGIFGAIYWWMVKFGFAIAGLLTGVIMSLVGFNTDAATQSEGAITGLRLFYSGIPILGTLIAMWIMRNYDLTEEKAKDIKSELATRKRELIAPLNLNIETEISLQN</sequence>
<keyword evidence="1" id="KW-0472">Membrane</keyword>
<dbReference type="Pfam" id="PF13347">
    <property type="entry name" value="MFS_2"/>
    <property type="match status" value="1"/>
</dbReference>
<feature type="transmembrane region" description="Helical" evidence="1">
    <location>
        <begin position="105"/>
        <end position="128"/>
    </location>
</feature>
<dbReference type="PANTHER" id="PTHR11328:SF24">
    <property type="entry name" value="MAJOR FACILITATOR SUPERFAMILY (MFS) PROFILE DOMAIN-CONTAINING PROTEIN"/>
    <property type="match status" value="1"/>
</dbReference>
<organism evidence="2 3">
    <name type="scientific">Flavobacterium taihuense</name>
    <dbReference type="NCBI Taxonomy" id="2857508"/>
    <lineage>
        <taxon>Bacteria</taxon>
        <taxon>Pseudomonadati</taxon>
        <taxon>Bacteroidota</taxon>
        <taxon>Flavobacteriia</taxon>
        <taxon>Flavobacteriales</taxon>
        <taxon>Flavobacteriaceae</taxon>
        <taxon>Flavobacterium</taxon>
    </lineage>
</organism>
<keyword evidence="1" id="KW-1133">Transmembrane helix</keyword>
<dbReference type="Proteomes" id="UP000812031">
    <property type="component" value="Unassembled WGS sequence"/>
</dbReference>
<gene>
    <name evidence="2" type="ORF">KZH69_06155</name>
</gene>
<feature type="transmembrane region" description="Helical" evidence="1">
    <location>
        <begin position="12"/>
        <end position="30"/>
    </location>
</feature>
<name>A0ABS6XW22_9FLAO</name>
<feature type="transmembrane region" description="Helical" evidence="1">
    <location>
        <begin position="140"/>
        <end position="159"/>
    </location>
</feature>
<feature type="transmembrane region" description="Helical" evidence="1">
    <location>
        <begin position="272"/>
        <end position="296"/>
    </location>
</feature>
<protein>
    <submittedName>
        <fullName evidence="2">MFS transporter</fullName>
    </submittedName>
</protein>
<feature type="transmembrane region" description="Helical" evidence="1">
    <location>
        <begin position="74"/>
        <end position="93"/>
    </location>
</feature>
<evidence type="ECO:0000313" key="2">
    <source>
        <dbReference type="EMBL" id="MBW4360063.1"/>
    </source>
</evidence>
<dbReference type="PANTHER" id="PTHR11328">
    <property type="entry name" value="MAJOR FACILITATOR SUPERFAMILY DOMAIN-CONTAINING PROTEIN"/>
    <property type="match status" value="1"/>
</dbReference>
<accession>A0ABS6XW22</accession>
<evidence type="ECO:0000313" key="3">
    <source>
        <dbReference type="Proteomes" id="UP000812031"/>
    </source>
</evidence>
<feature type="transmembrane region" description="Helical" evidence="1">
    <location>
        <begin position="308"/>
        <end position="327"/>
    </location>
</feature>
<evidence type="ECO:0000256" key="1">
    <source>
        <dbReference type="SAM" id="Phobius"/>
    </source>
</evidence>
<feature type="transmembrane region" description="Helical" evidence="1">
    <location>
        <begin position="239"/>
        <end position="266"/>
    </location>
</feature>
<keyword evidence="1" id="KW-0812">Transmembrane</keyword>
<feature type="transmembrane region" description="Helical" evidence="1">
    <location>
        <begin position="36"/>
        <end position="53"/>
    </location>
</feature>
<feature type="transmembrane region" description="Helical" evidence="1">
    <location>
        <begin position="379"/>
        <end position="401"/>
    </location>
</feature>
<comment type="caution">
    <text evidence="2">The sequence shown here is derived from an EMBL/GenBank/DDBJ whole genome shotgun (WGS) entry which is preliminary data.</text>
</comment>
<dbReference type="EMBL" id="JAHWYN010000004">
    <property type="protein sequence ID" value="MBW4360063.1"/>
    <property type="molecule type" value="Genomic_DNA"/>
</dbReference>